<dbReference type="InterPro" id="IPR000594">
    <property type="entry name" value="ThiF_NAD_FAD-bd"/>
</dbReference>
<name>A0A1A6HVE1_NEOLE</name>
<dbReference type="EMBL" id="LZPO01008490">
    <property type="protein sequence ID" value="OBS81975.1"/>
    <property type="molecule type" value="Genomic_DNA"/>
</dbReference>
<evidence type="ECO:0000259" key="1">
    <source>
        <dbReference type="Pfam" id="PF00899"/>
    </source>
</evidence>
<dbReference type="GO" id="GO:0006974">
    <property type="term" value="P:DNA damage response"/>
    <property type="evidence" value="ECO:0007669"/>
    <property type="project" value="TreeGrafter"/>
</dbReference>
<dbReference type="GO" id="GO:0005737">
    <property type="term" value="C:cytoplasm"/>
    <property type="evidence" value="ECO:0007669"/>
    <property type="project" value="TreeGrafter"/>
</dbReference>
<protein>
    <recommendedName>
        <fullName evidence="1">THIF-type NAD/FAD binding fold domain-containing protein</fullName>
    </recommendedName>
</protein>
<accession>A0A1A6HVE1</accession>
<dbReference type="InterPro" id="IPR045886">
    <property type="entry name" value="ThiF/MoeB/HesA"/>
</dbReference>
<dbReference type="Proteomes" id="UP000092124">
    <property type="component" value="Unassembled WGS sequence"/>
</dbReference>
<gene>
    <name evidence="2" type="ORF">A6R68_24035</name>
</gene>
<reference evidence="2 3" key="1">
    <citation type="submission" date="2016-06" db="EMBL/GenBank/DDBJ databases">
        <title>The Draft Genome Sequence and Annotation of the Desert Woodrat Neotoma lepida.</title>
        <authorList>
            <person name="Campbell M."/>
            <person name="Oakeson K.F."/>
            <person name="Yandell M."/>
            <person name="Halpert J.R."/>
            <person name="Dearing D."/>
        </authorList>
    </citation>
    <scope>NUCLEOTIDE SEQUENCE [LARGE SCALE GENOMIC DNA]</scope>
    <source>
        <strain evidence="2">417</strain>
        <tissue evidence="2">Liver</tissue>
    </source>
</reference>
<evidence type="ECO:0000313" key="2">
    <source>
        <dbReference type="EMBL" id="OBS81975.1"/>
    </source>
</evidence>
<dbReference type="Gene3D" id="3.40.50.12550">
    <property type="entry name" value="Ubiquitin-activating enzyme E1, inactive adenylation domain, subdomain 2"/>
    <property type="match status" value="1"/>
</dbReference>
<dbReference type="AlphaFoldDB" id="A0A1A6HVE1"/>
<dbReference type="PANTHER" id="PTHR10953">
    <property type="entry name" value="UBIQUITIN-ACTIVATING ENZYME E1"/>
    <property type="match status" value="1"/>
</dbReference>
<comment type="caution">
    <text evidence="2">The sequence shown here is derived from an EMBL/GenBank/DDBJ whole genome shotgun (WGS) entry which is preliminary data.</text>
</comment>
<keyword evidence="3" id="KW-1185">Reference proteome</keyword>
<dbReference type="InterPro" id="IPR035985">
    <property type="entry name" value="Ubiquitin-activating_enz"/>
</dbReference>
<sequence length="124" mass="13992">MLHYPQKPLLIFMSEPEYVDCLDIDLIRKLAYVTAGDLEPTNAFFGGLADQEVGTGAIACELLKNFAIIGLNWGEHGEITVIDMDTIEKSNLNQQFLFHPWNVTIALSLERIDFFTTFKKPSLV</sequence>
<organism evidence="2 3">
    <name type="scientific">Neotoma lepida</name>
    <name type="common">Desert woodrat</name>
    <dbReference type="NCBI Taxonomy" id="56216"/>
    <lineage>
        <taxon>Eukaryota</taxon>
        <taxon>Metazoa</taxon>
        <taxon>Chordata</taxon>
        <taxon>Craniata</taxon>
        <taxon>Vertebrata</taxon>
        <taxon>Euteleostomi</taxon>
        <taxon>Mammalia</taxon>
        <taxon>Eutheria</taxon>
        <taxon>Euarchontoglires</taxon>
        <taxon>Glires</taxon>
        <taxon>Rodentia</taxon>
        <taxon>Myomorpha</taxon>
        <taxon>Muroidea</taxon>
        <taxon>Cricetidae</taxon>
        <taxon>Neotominae</taxon>
        <taxon>Neotoma</taxon>
    </lineage>
</organism>
<dbReference type="PANTHER" id="PTHR10953:SF4">
    <property type="entry name" value="UBIQUITIN-ACTIVATING ENZYME E1 C-TERMINAL DOMAIN-CONTAINING PROTEIN"/>
    <property type="match status" value="1"/>
</dbReference>
<dbReference type="GO" id="GO:0005634">
    <property type="term" value="C:nucleus"/>
    <property type="evidence" value="ECO:0007669"/>
    <property type="project" value="TreeGrafter"/>
</dbReference>
<dbReference type="Pfam" id="PF00899">
    <property type="entry name" value="ThiF"/>
    <property type="match status" value="1"/>
</dbReference>
<dbReference type="STRING" id="56216.A0A1A6HVE1"/>
<feature type="domain" description="THIF-type NAD/FAD binding fold" evidence="1">
    <location>
        <begin position="53"/>
        <end position="103"/>
    </location>
</feature>
<dbReference type="SUPFAM" id="SSF69572">
    <property type="entry name" value="Activating enzymes of the ubiquitin-like proteins"/>
    <property type="match status" value="1"/>
</dbReference>
<dbReference type="GO" id="GO:0006511">
    <property type="term" value="P:ubiquitin-dependent protein catabolic process"/>
    <property type="evidence" value="ECO:0007669"/>
    <property type="project" value="TreeGrafter"/>
</dbReference>
<evidence type="ECO:0000313" key="3">
    <source>
        <dbReference type="Proteomes" id="UP000092124"/>
    </source>
</evidence>
<dbReference type="OrthoDB" id="10252231at2759"/>
<dbReference type="GO" id="GO:0004839">
    <property type="term" value="F:ubiquitin activating enzyme activity"/>
    <property type="evidence" value="ECO:0007669"/>
    <property type="project" value="TreeGrafter"/>
</dbReference>
<dbReference type="Gene3D" id="3.40.50.720">
    <property type="entry name" value="NAD(P)-binding Rossmann-like Domain"/>
    <property type="match status" value="1"/>
</dbReference>
<proteinExistence type="predicted"/>